<dbReference type="GO" id="GO:0051213">
    <property type="term" value="F:dioxygenase activity"/>
    <property type="evidence" value="ECO:0007669"/>
    <property type="project" value="UniProtKB-KW"/>
</dbReference>
<evidence type="ECO:0000259" key="6">
    <source>
        <dbReference type="Pfam" id="PF12851"/>
    </source>
</evidence>
<dbReference type="EMBL" id="MN740165">
    <property type="protein sequence ID" value="QHT91401.1"/>
    <property type="molecule type" value="Genomic_DNA"/>
</dbReference>
<sequence length="373" mass="43069">MKDLGPALLEGLQIPKETTRPIKKTVKKVVVKPLFTDEEMAKKEGTHMTEKDAETIFDEDVDVYAGDELLAKFRKNVIPKDIIQTGWESFYETAATSRNRGAAAGPIAQKGVYWKKRKPVEIKGWSTRYMQDGKLSKMRVNNLVYSSVLGYFEETPFMKLPCRLTSYTQRYFENYQRGIPYIQYLNKCFEHLTPTEYNKQLARAKKNPSYRIEGTAFSSVTINRNFRTGLHKDAGDFKEGFGNLSAIERGKYSGGYTIFPRYSVGFNVRTGDYLAMNVHEYHCNTEMTESPEQKKYNKSLPRIHFDDKSTGALGGEKDFTRISFVCYLREKLIDCKPSESKKYYDRIHFDVKKGSLKKSLKKKKKIIHATKKK</sequence>
<dbReference type="InterPro" id="IPR024779">
    <property type="entry name" value="2OGFeDO_JBP1/TET_oxygenase_dom"/>
</dbReference>
<dbReference type="AlphaFoldDB" id="A0A6C0IE58"/>
<organism evidence="7">
    <name type="scientific">viral metagenome</name>
    <dbReference type="NCBI Taxonomy" id="1070528"/>
    <lineage>
        <taxon>unclassified sequences</taxon>
        <taxon>metagenomes</taxon>
        <taxon>organismal metagenomes</taxon>
    </lineage>
</organism>
<evidence type="ECO:0000313" key="7">
    <source>
        <dbReference type="EMBL" id="QHT91401.1"/>
    </source>
</evidence>
<proteinExistence type="predicted"/>
<evidence type="ECO:0000256" key="2">
    <source>
        <dbReference type="ARBA" id="ARBA00022723"/>
    </source>
</evidence>
<keyword evidence="4" id="KW-0560">Oxidoreductase</keyword>
<dbReference type="Pfam" id="PF12851">
    <property type="entry name" value="Tet_JBP"/>
    <property type="match status" value="1"/>
</dbReference>
<keyword evidence="3" id="KW-0223">Dioxygenase</keyword>
<accession>A0A6C0IE58</accession>
<dbReference type="GO" id="GO:0046872">
    <property type="term" value="F:metal ion binding"/>
    <property type="evidence" value="ECO:0007669"/>
    <property type="project" value="UniProtKB-KW"/>
</dbReference>
<feature type="domain" description="2OGFeDO JBP1/TET oxygenase" evidence="6">
    <location>
        <begin position="149"/>
        <end position="329"/>
    </location>
</feature>
<evidence type="ECO:0000256" key="4">
    <source>
        <dbReference type="ARBA" id="ARBA00023002"/>
    </source>
</evidence>
<protein>
    <recommendedName>
        <fullName evidence="6">2OGFeDO JBP1/TET oxygenase domain-containing protein</fullName>
    </recommendedName>
</protein>
<keyword evidence="2" id="KW-0479">Metal-binding</keyword>
<reference evidence="7" key="1">
    <citation type="journal article" date="2020" name="Nature">
        <title>Giant virus diversity and host interactions through global metagenomics.</title>
        <authorList>
            <person name="Schulz F."/>
            <person name="Roux S."/>
            <person name="Paez-Espino D."/>
            <person name="Jungbluth S."/>
            <person name="Walsh D.A."/>
            <person name="Denef V.J."/>
            <person name="McMahon K.D."/>
            <person name="Konstantinidis K.T."/>
            <person name="Eloe-Fadrosh E.A."/>
            <person name="Kyrpides N.C."/>
            <person name="Woyke T."/>
        </authorList>
    </citation>
    <scope>NUCLEOTIDE SEQUENCE</scope>
    <source>
        <strain evidence="7">GVMAG-M-3300023184-77</strain>
    </source>
</reference>
<evidence type="ECO:0000256" key="3">
    <source>
        <dbReference type="ARBA" id="ARBA00022964"/>
    </source>
</evidence>
<comment type="cofactor">
    <cofactor evidence="1">
        <name>Fe(2+)</name>
        <dbReference type="ChEBI" id="CHEBI:29033"/>
    </cofactor>
</comment>
<evidence type="ECO:0000256" key="5">
    <source>
        <dbReference type="ARBA" id="ARBA00023004"/>
    </source>
</evidence>
<keyword evidence="5" id="KW-0408">Iron</keyword>
<name>A0A6C0IE58_9ZZZZ</name>
<evidence type="ECO:0000256" key="1">
    <source>
        <dbReference type="ARBA" id="ARBA00001954"/>
    </source>
</evidence>